<gene>
    <name evidence="2" type="ORF">KV110_10485</name>
</gene>
<dbReference type="RefSeq" id="WP_218475497.1">
    <property type="nucleotide sequence ID" value="NZ_BAABJN010000001.1"/>
</dbReference>
<sequence>MSDSVFWQMTTLAVPVASATAAMLFAFVVRLADAAYPSVDPSKHVIFAVVTVLMAAAATLLALRRTPRRLGAAVGTATAGFLVLFVWLATA</sequence>
<keyword evidence="3" id="KW-1185">Reference proteome</keyword>
<feature type="transmembrane region" description="Helical" evidence="1">
    <location>
        <begin position="44"/>
        <end position="63"/>
    </location>
</feature>
<accession>A0ABX8S0Y2</accession>
<proteinExistence type="predicted"/>
<reference evidence="2 3" key="1">
    <citation type="submission" date="2021-07" db="EMBL/GenBank/DDBJ databases">
        <title>Whole Genome Sequence of Nocardia Iowensis.</title>
        <authorList>
            <person name="Lamm A."/>
            <person name="Collins-Fairclough A.M."/>
            <person name="Bunk B."/>
            <person name="Sproer C."/>
        </authorList>
    </citation>
    <scope>NUCLEOTIDE SEQUENCE [LARGE SCALE GENOMIC DNA]</scope>
    <source>
        <strain evidence="2 3">NRRL 5646</strain>
    </source>
</reference>
<keyword evidence="1" id="KW-0472">Membrane</keyword>
<protein>
    <submittedName>
        <fullName evidence="2">Uncharacterized protein</fullName>
    </submittedName>
</protein>
<keyword evidence="1" id="KW-1133">Transmembrane helix</keyword>
<dbReference type="EMBL" id="CP078145">
    <property type="protein sequence ID" value="QXN93466.1"/>
    <property type="molecule type" value="Genomic_DNA"/>
</dbReference>
<keyword evidence="1" id="KW-0812">Transmembrane</keyword>
<feature type="transmembrane region" description="Helical" evidence="1">
    <location>
        <begin position="70"/>
        <end position="89"/>
    </location>
</feature>
<evidence type="ECO:0000313" key="2">
    <source>
        <dbReference type="EMBL" id="QXN93466.1"/>
    </source>
</evidence>
<feature type="transmembrane region" description="Helical" evidence="1">
    <location>
        <begin position="12"/>
        <end position="32"/>
    </location>
</feature>
<name>A0ABX8S0Y2_NOCIO</name>
<evidence type="ECO:0000313" key="3">
    <source>
        <dbReference type="Proteomes" id="UP000694257"/>
    </source>
</evidence>
<organism evidence="2 3">
    <name type="scientific">Nocardia iowensis</name>
    <dbReference type="NCBI Taxonomy" id="204891"/>
    <lineage>
        <taxon>Bacteria</taxon>
        <taxon>Bacillati</taxon>
        <taxon>Actinomycetota</taxon>
        <taxon>Actinomycetes</taxon>
        <taxon>Mycobacteriales</taxon>
        <taxon>Nocardiaceae</taxon>
        <taxon>Nocardia</taxon>
    </lineage>
</organism>
<dbReference type="Proteomes" id="UP000694257">
    <property type="component" value="Chromosome"/>
</dbReference>
<evidence type="ECO:0000256" key="1">
    <source>
        <dbReference type="SAM" id="Phobius"/>
    </source>
</evidence>